<dbReference type="AlphaFoldDB" id="A0A1J5PGC1"/>
<sequence length="116" mass="12143">MVPAIAKTSDLVQEINAASEEQATGMQQINQAVAQLNAVTQQNASASEQLAATAEEMNAQASQLQDTMRQFRLADGGAARQAAVPAPKQAKRTTPKTATTPATVMAAPGDAEFVRF</sequence>
<dbReference type="SUPFAM" id="SSF58104">
    <property type="entry name" value="Methyl-accepting chemotaxis protein (MCP) signaling domain"/>
    <property type="match status" value="1"/>
</dbReference>
<proteinExistence type="predicted"/>
<evidence type="ECO:0000256" key="3">
    <source>
        <dbReference type="SAM" id="MobiDB-lite"/>
    </source>
</evidence>
<dbReference type="GO" id="GO:0006935">
    <property type="term" value="P:chemotaxis"/>
    <property type="evidence" value="ECO:0007669"/>
    <property type="project" value="UniProtKB-KW"/>
</dbReference>
<dbReference type="GO" id="GO:0004888">
    <property type="term" value="F:transmembrane signaling receptor activity"/>
    <property type="evidence" value="ECO:0007669"/>
    <property type="project" value="TreeGrafter"/>
</dbReference>
<keyword evidence="1" id="KW-0145">Chemotaxis</keyword>
<dbReference type="EMBL" id="MLJW01004187">
    <property type="protein sequence ID" value="OIQ70470.1"/>
    <property type="molecule type" value="Genomic_DNA"/>
</dbReference>
<accession>A0A1J5PGC1</accession>
<dbReference type="Gene3D" id="1.10.287.950">
    <property type="entry name" value="Methyl-accepting chemotaxis protein"/>
    <property type="match status" value="1"/>
</dbReference>
<evidence type="ECO:0000256" key="1">
    <source>
        <dbReference type="ARBA" id="ARBA00022500"/>
    </source>
</evidence>
<dbReference type="PANTHER" id="PTHR43531:SF11">
    <property type="entry name" value="METHYL-ACCEPTING CHEMOTAXIS PROTEIN 3"/>
    <property type="match status" value="1"/>
</dbReference>
<feature type="coiled-coil region" evidence="2">
    <location>
        <begin position="29"/>
        <end position="74"/>
    </location>
</feature>
<name>A0A1J5PGC1_9ZZZZ</name>
<organism evidence="4">
    <name type="scientific">mine drainage metagenome</name>
    <dbReference type="NCBI Taxonomy" id="410659"/>
    <lineage>
        <taxon>unclassified sequences</taxon>
        <taxon>metagenomes</taxon>
        <taxon>ecological metagenomes</taxon>
    </lineage>
</organism>
<dbReference type="InterPro" id="IPR051310">
    <property type="entry name" value="MCP_chemotaxis"/>
</dbReference>
<dbReference type="GO" id="GO:0005886">
    <property type="term" value="C:plasma membrane"/>
    <property type="evidence" value="ECO:0007669"/>
    <property type="project" value="TreeGrafter"/>
</dbReference>
<comment type="caution">
    <text evidence="4">The sequence shown here is derived from an EMBL/GenBank/DDBJ whole genome shotgun (WGS) entry which is preliminary data.</text>
</comment>
<reference evidence="4" key="1">
    <citation type="submission" date="2016-10" db="EMBL/GenBank/DDBJ databases">
        <title>Sequence of Gallionella enrichment culture.</title>
        <authorList>
            <person name="Poehlein A."/>
            <person name="Muehling M."/>
            <person name="Daniel R."/>
        </authorList>
    </citation>
    <scope>NUCLEOTIDE SEQUENCE</scope>
</reference>
<keyword evidence="2" id="KW-0175">Coiled coil</keyword>
<evidence type="ECO:0000313" key="4">
    <source>
        <dbReference type="EMBL" id="OIQ70470.1"/>
    </source>
</evidence>
<gene>
    <name evidence="4" type="primary">trg_18</name>
    <name evidence="4" type="ORF">GALL_479200</name>
</gene>
<dbReference type="PANTHER" id="PTHR43531">
    <property type="entry name" value="PROTEIN ICFG"/>
    <property type="match status" value="1"/>
</dbReference>
<evidence type="ECO:0000256" key="2">
    <source>
        <dbReference type="SAM" id="Coils"/>
    </source>
</evidence>
<feature type="region of interest" description="Disordered" evidence="3">
    <location>
        <begin position="75"/>
        <end position="98"/>
    </location>
</feature>
<protein>
    <submittedName>
        <fullName evidence="4">Methyl-accepting chemotaxis protein III</fullName>
    </submittedName>
</protein>